<dbReference type="Pfam" id="PF00664">
    <property type="entry name" value="ABC_membrane"/>
    <property type="match status" value="1"/>
</dbReference>
<evidence type="ECO:0000256" key="6">
    <source>
        <dbReference type="ARBA" id="ARBA00022840"/>
    </source>
</evidence>
<dbReference type="Gene3D" id="3.40.50.300">
    <property type="entry name" value="P-loop containing nucleotide triphosphate hydrolases"/>
    <property type="match status" value="1"/>
</dbReference>
<keyword evidence="8 9" id="KW-0472">Membrane</keyword>
<dbReference type="CDD" id="cd18567">
    <property type="entry name" value="ABC_6TM_CvaB_RaxB_like"/>
    <property type="match status" value="1"/>
</dbReference>
<feature type="transmembrane region" description="Helical" evidence="9">
    <location>
        <begin position="411"/>
        <end position="437"/>
    </location>
</feature>
<name>A0A6V7FAG3_9XANT</name>
<evidence type="ECO:0000259" key="12">
    <source>
        <dbReference type="PROSITE" id="PS50990"/>
    </source>
</evidence>
<dbReference type="InterPro" id="IPR036640">
    <property type="entry name" value="ABC1_TM_sf"/>
</dbReference>
<dbReference type="PROSITE" id="PS50929">
    <property type="entry name" value="ABC_TM1F"/>
    <property type="match status" value="1"/>
</dbReference>
<dbReference type="InterPro" id="IPR039421">
    <property type="entry name" value="Type_1_exporter"/>
</dbReference>
<keyword evidence="5" id="KW-0547">Nucleotide-binding</keyword>
<dbReference type="GO" id="GO:0016887">
    <property type="term" value="F:ATP hydrolysis activity"/>
    <property type="evidence" value="ECO:0007669"/>
    <property type="project" value="InterPro"/>
</dbReference>
<dbReference type="GO" id="GO:0005524">
    <property type="term" value="F:ATP binding"/>
    <property type="evidence" value="ECO:0007669"/>
    <property type="project" value="UniProtKB-KW"/>
</dbReference>
<sequence length="716" mass="78746">MGRPKMIEFSWRSLGRRRAVPLIHQMEAAECGLACLAMVAGYHGSEIDLHAMRRRFGSSMKGITLARIVTIAHSMGFTARPVKGELSYLAEAPKPCILHWDLSHFVVLCEMNSKRLVMHDPARGRIEMTVPEASRHFTGILLELAPNEDFKKEKIVAKIPWQRLIGSHRGIASSLTQLILLALVIELFALTLPFQIQWVMDSVLVTQDKDLLFLITVGFAALVIFQAGIAVVRAWVISWIGASLISQWIGNLFAHLLRLPVDFFEKRHMGDIVSRFSSAAIIQSTLTGSLVTALLDGILGGLSLLMMALYSIPLTLVVVSAFAIYGALRAASYKRLRQANEEQLIFSARQQTELMESVRGIKAIKLANKQVERTIRLRNATVEMADREMVAQRVTIAFQAVSQLVFGMQRVILIGIGAYLIISSELSAGTIVAFLAYADNFSQKSISFIDKVVELRMVRMHCNRIADIVSSDAEEDAPGWRSGELHQRHALAVRDLGFRYSDSEPLILSNLNFAIEPGEVVAITGVSGSGKSTLVKLLLGLLTPTDGAVEIDGMDIRRHGLAEYRDLLGAVMQEDSLFAGTIADNIAFFDSGATLEKVVAAAKLAELHDDIVAMPMGYESLVGDMGSSLSGGQRQRLVLARALYRTPRILILDEATSQLDQACEARIDRAIRQLDISRIIISHRPSTVAMADRVLQIEGGHVREVCTCQKGGIVTV</sequence>
<gene>
    <name evidence="13" type="primary">apxIB_2</name>
    <name evidence="13" type="ORF">CFBP7900_32040</name>
</gene>
<dbReference type="SMART" id="SM00382">
    <property type="entry name" value="AAA"/>
    <property type="match status" value="1"/>
</dbReference>
<dbReference type="PANTHER" id="PTHR24221">
    <property type="entry name" value="ATP-BINDING CASSETTE SUB-FAMILY B"/>
    <property type="match status" value="1"/>
</dbReference>
<organism evidence="13 14">
    <name type="scientific">Xanthomonas hortorum pv. carotae</name>
    <dbReference type="NCBI Taxonomy" id="487904"/>
    <lineage>
        <taxon>Bacteria</taxon>
        <taxon>Pseudomonadati</taxon>
        <taxon>Pseudomonadota</taxon>
        <taxon>Gammaproteobacteria</taxon>
        <taxon>Lysobacterales</taxon>
        <taxon>Lysobacteraceae</taxon>
        <taxon>Xanthomonas</taxon>
    </lineage>
</organism>
<feature type="domain" description="ABC transporter" evidence="10">
    <location>
        <begin position="491"/>
        <end position="716"/>
    </location>
</feature>
<feature type="transmembrane region" description="Helical" evidence="9">
    <location>
        <begin position="305"/>
        <end position="328"/>
    </location>
</feature>
<dbReference type="InterPro" id="IPR005074">
    <property type="entry name" value="Peptidase_C39"/>
</dbReference>
<dbReference type="Gene3D" id="3.90.70.10">
    <property type="entry name" value="Cysteine proteinases"/>
    <property type="match status" value="1"/>
</dbReference>
<dbReference type="GO" id="GO:0008233">
    <property type="term" value="F:peptidase activity"/>
    <property type="evidence" value="ECO:0007669"/>
    <property type="project" value="InterPro"/>
</dbReference>
<proteinExistence type="predicted"/>
<dbReference type="PANTHER" id="PTHR24221:SF606">
    <property type="entry name" value="COLICIN V SECRETION-PROCESSING ATP-BINDING PROTEIN"/>
    <property type="match status" value="1"/>
</dbReference>
<dbReference type="PROSITE" id="PS00211">
    <property type="entry name" value="ABC_TRANSPORTER_1"/>
    <property type="match status" value="1"/>
</dbReference>
<accession>A0A6V7FAG3</accession>
<feature type="transmembrane region" description="Helical" evidence="9">
    <location>
        <begin position="178"/>
        <end position="199"/>
    </location>
</feature>
<dbReference type="Proteomes" id="UP000587508">
    <property type="component" value="Unassembled WGS sequence"/>
</dbReference>
<dbReference type="EMBL" id="CAJDKC010000004">
    <property type="protein sequence ID" value="CAD0360365.1"/>
    <property type="molecule type" value="Genomic_DNA"/>
</dbReference>
<evidence type="ECO:0000256" key="7">
    <source>
        <dbReference type="ARBA" id="ARBA00022989"/>
    </source>
</evidence>
<dbReference type="InterPro" id="IPR017871">
    <property type="entry name" value="ABC_transporter-like_CS"/>
</dbReference>
<evidence type="ECO:0000256" key="1">
    <source>
        <dbReference type="ARBA" id="ARBA00004651"/>
    </source>
</evidence>
<comment type="subcellular location">
    <subcellularLocation>
        <location evidence="1">Cell membrane</location>
        <topology evidence="1">Multi-pass membrane protein</topology>
    </subcellularLocation>
</comment>
<dbReference type="InterPro" id="IPR027417">
    <property type="entry name" value="P-loop_NTPase"/>
</dbReference>
<dbReference type="Pfam" id="PF00005">
    <property type="entry name" value="ABC_tran"/>
    <property type="match status" value="1"/>
</dbReference>
<feature type="domain" description="Peptidase C39" evidence="12">
    <location>
        <begin position="25"/>
        <end position="144"/>
    </location>
</feature>
<evidence type="ECO:0000256" key="5">
    <source>
        <dbReference type="ARBA" id="ARBA00022741"/>
    </source>
</evidence>
<evidence type="ECO:0000259" key="10">
    <source>
        <dbReference type="PROSITE" id="PS50893"/>
    </source>
</evidence>
<feature type="transmembrane region" description="Helical" evidence="9">
    <location>
        <begin position="236"/>
        <end position="257"/>
    </location>
</feature>
<evidence type="ECO:0000256" key="9">
    <source>
        <dbReference type="SAM" id="Phobius"/>
    </source>
</evidence>
<feature type="transmembrane region" description="Helical" evidence="9">
    <location>
        <begin position="211"/>
        <end position="230"/>
    </location>
</feature>
<evidence type="ECO:0000256" key="8">
    <source>
        <dbReference type="ARBA" id="ARBA00023136"/>
    </source>
</evidence>
<keyword evidence="4 9" id="KW-0812">Transmembrane</keyword>
<feature type="domain" description="ABC transmembrane type-1" evidence="11">
    <location>
        <begin position="178"/>
        <end position="457"/>
    </location>
</feature>
<protein>
    <submittedName>
        <fullName evidence="13">Toxin RTX-I translocation ATP-binding protein</fullName>
    </submittedName>
</protein>
<dbReference type="GO" id="GO:0034040">
    <property type="term" value="F:ATPase-coupled lipid transmembrane transporter activity"/>
    <property type="evidence" value="ECO:0007669"/>
    <property type="project" value="TreeGrafter"/>
</dbReference>
<dbReference type="GO" id="GO:0140359">
    <property type="term" value="F:ABC-type transporter activity"/>
    <property type="evidence" value="ECO:0007669"/>
    <property type="project" value="InterPro"/>
</dbReference>
<evidence type="ECO:0000259" key="11">
    <source>
        <dbReference type="PROSITE" id="PS50929"/>
    </source>
</evidence>
<evidence type="ECO:0000313" key="13">
    <source>
        <dbReference type="EMBL" id="CAD0360368.1"/>
    </source>
</evidence>
<evidence type="ECO:0000256" key="3">
    <source>
        <dbReference type="ARBA" id="ARBA00022475"/>
    </source>
</evidence>
<dbReference type="FunFam" id="3.40.50.300:FF:000299">
    <property type="entry name" value="ABC transporter ATP-binding protein/permease"/>
    <property type="match status" value="1"/>
</dbReference>
<dbReference type="InterPro" id="IPR003593">
    <property type="entry name" value="AAA+_ATPase"/>
</dbReference>
<dbReference type="SUPFAM" id="SSF90123">
    <property type="entry name" value="ABC transporter transmembrane region"/>
    <property type="match status" value="1"/>
</dbReference>
<keyword evidence="7 9" id="KW-1133">Transmembrane helix</keyword>
<keyword evidence="2" id="KW-0813">Transport</keyword>
<dbReference type="EMBL" id="CAJDKC010000004">
    <property type="protein sequence ID" value="CAD0360368.1"/>
    <property type="molecule type" value="Genomic_DNA"/>
</dbReference>
<dbReference type="Pfam" id="PF03412">
    <property type="entry name" value="Peptidase_C39"/>
    <property type="match status" value="1"/>
</dbReference>
<evidence type="ECO:0000256" key="2">
    <source>
        <dbReference type="ARBA" id="ARBA00022448"/>
    </source>
</evidence>
<dbReference type="AlphaFoldDB" id="A0A6V7FAG3"/>
<dbReference type="InterPro" id="IPR003439">
    <property type="entry name" value="ABC_transporter-like_ATP-bd"/>
</dbReference>
<dbReference type="GO" id="GO:0006508">
    <property type="term" value="P:proteolysis"/>
    <property type="evidence" value="ECO:0007669"/>
    <property type="project" value="InterPro"/>
</dbReference>
<dbReference type="InterPro" id="IPR011527">
    <property type="entry name" value="ABC1_TM_dom"/>
</dbReference>
<dbReference type="GO" id="GO:0005886">
    <property type="term" value="C:plasma membrane"/>
    <property type="evidence" value="ECO:0007669"/>
    <property type="project" value="UniProtKB-SubCell"/>
</dbReference>
<comment type="caution">
    <text evidence="13">The sequence shown here is derived from an EMBL/GenBank/DDBJ whole genome shotgun (WGS) entry which is preliminary data.</text>
</comment>
<evidence type="ECO:0000313" key="14">
    <source>
        <dbReference type="Proteomes" id="UP000587508"/>
    </source>
</evidence>
<reference evidence="13 14" key="1">
    <citation type="submission" date="2020-07" db="EMBL/GenBank/DDBJ databases">
        <authorList>
            <person name="Pothier F. J."/>
        </authorList>
    </citation>
    <scope>NUCLEOTIDE SEQUENCE [LARGE SCALE GENOMIC DNA]</scope>
    <source>
        <strain evidence="13 14">CFBP 7900</strain>
    </source>
</reference>
<dbReference type="SUPFAM" id="SSF52540">
    <property type="entry name" value="P-loop containing nucleoside triphosphate hydrolases"/>
    <property type="match status" value="1"/>
</dbReference>
<keyword evidence="6 13" id="KW-0067">ATP-binding</keyword>
<keyword evidence="3" id="KW-1003">Cell membrane</keyword>
<dbReference type="PROSITE" id="PS50990">
    <property type="entry name" value="PEPTIDASE_C39"/>
    <property type="match status" value="1"/>
</dbReference>
<dbReference type="Gene3D" id="1.20.1560.10">
    <property type="entry name" value="ABC transporter type 1, transmembrane domain"/>
    <property type="match status" value="1"/>
</dbReference>
<evidence type="ECO:0000256" key="4">
    <source>
        <dbReference type="ARBA" id="ARBA00022692"/>
    </source>
</evidence>
<dbReference type="PROSITE" id="PS50893">
    <property type="entry name" value="ABC_TRANSPORTER_2"/>
    <property type="match status" value="1"/>
</dbReference>